<accession>A0ABW2JQP3</accession>
<keyword evidence="2" id="KW-0472">Membrane</keyword>
<keyword evidence="4" id="KW-1185">Reference proteome</keyword>
<feature type="compositionally biased region" description="Basic and acidic residues" evidence="1">
    <location>
        <begin position="264"/>
        <end position="282"/>
    </location>
</feature>
<organism evidence="3 4">
    <name type="scientific">Streptomyces monticola</name>
    <dbReference type="NCBI Taxonomy" id="2666263"/>
    <lineage>
        <taxon>Bacteria</taxon>
        <taxon>Bacillati</taxon>
        <taxon>Actinomycetota</taxon>
        <taxon>Actinomycetes</taxon>
        <taxon>Kitasatosporales</taxon>
        <taxon>Streptomycetaceae</taxon>
        <taxon>Streptomyces</taxon>
    </lineage>
</organism>
<feature type="transmembrane region" description="Helical" evidence="2">
    <location>
        <begin position="21"/>
        <end position="44"/>
    </location>
</feature>
<feature type="region of interest" description="Disordered" evidence="1">
    <location>
        <begin position="258"/>
        <end position="324"/>
    </location>
</feature>
<evidence type="ECO:0000313" key="4">
    <source>
        <dbReference type="Proteomes" id="UP001596523"/>
    </source>
</evidence>
<dbReference type="RefSeq" id="WP_381835983.1">
    <property type="nucleotide sequence ID" value="NZ_JBHTCF010000014.1"/>
</dbReference>
<proteinExistence type="predicted"/>
<keyword evidence="2" id="KW-1133">Transmembrane helix</keyword>
<sequence length="324" mass="34266">MPLTPEQARQALRNLQSGTPWLAFGGIGAPFLGLFSATGALGTITNPDGPSLGQAFPLLPAGLKPPVPATNEAQFGYAVDSETSPGSLVAAHVHAGRLAAAGEPRGWDQAGEITPIRRYADMLAGYGVQGVDGSAWYHPLRLTIDSGAVAAGNANPAQDVLDLGAIHGHRLGRHLPIYAFGAALGGQRVLDAAAFLADQSGIPDRALTLVERASTYAHNDPASASPDRNEFLHHLLRFLSRNKLRSGSYFVGAVGGTPLPIVKPHSEQQNRPDASRHRDAPRHQAWQQHCPAPRGKTPRRSASSPPQGSLHHRAEARCTANESR</sequence>
<reference evidence="4" key="1">
    <citation type="journal article" date="2019" name="Int. J. Syst. Evol. Microbiol.">
        <title>The Global Catalogue of Microorganisms (GCM) 10K type strain sequencing project: providing services to taxonomists for standard genome sequencing and annotation.</title>
        <authorList>
            <consortium name="The Broad Institute Genomics Platform"/>
            <consortium name="The Broad Institute Genome Sequencing Center for Infectious Disease"/>
            <person name="Wu L."/>
            <person name="Ma J."/>
        </authorList>
    </citation>
    <scope>NUCLEOTIDE SEQUENCE [LARGE SCALE GENOMIC DNA]</scope>
    <source>
        <strain evidence="4">SYNS20</strain>
    </source>
</reference>
<evidence type="ECO:0000256" key="1">
    <source>
        <dbReference type="SAM" id="MobiDB-lite"/>
    </source>
</evidence>
<evidence type="ECO:0000313" key="3">
    <source>
        <dbReference type="EMBL" id="MFC7308209.1"/>
    </source>
</evidence>
<evidence type="ECO:0000256" key="2">
    <source>
        <dbReference type="SAM" id="Phobius"/>
    </source>
</evidence>
<dbReference type="Proteomes" id="UP001596523">
    <property type="component" value="Unassembled WGS sequence"/>
</dbReference>
<gene>
    <name evidence="3" type="ORF">ACFQVC_28800</name>
</gene>
<name>A0ABW2JQP3_9ACTN</name>
<protein>
    <submittedName>
        <fullName evidence="3">Uncharacterized protein</fullName>
    </submittedName>
</protein>
<dbReference type="EMBL" id="JBHTCF010000014">
    <property type="protein sequence ID" value="MFC7308209.1"/>
    <property type="molecule type" value="Genomic_DNA"/>
</dbReference>
<comment type="caution">
    <text evidence="3">The sequence shown here is derived from an EMBL/GenBank/DDBJ whole genome shotgun (WGS) entry which is preliminary data.</text>
</comment>
<keyword evidence="2" id="KW-0812">Transmembrane</keyword>